<evidence type="ECO:0000313" key="1">
    <source>
        <dbReference type="EMBL" id="JAH73692.1"/>
    </source>
</evidence>
<accession>A0A0E9V6L3</accession>
<dbReference type="EMBL" id="GBXM01034885">
    <property type="protein sequence ID" value="JAH73692.1"/>
    <property type="molecule type" value="Transcribed_RNA"/>
</dbReference>
<proteinExistence type="predicted"/>
<dbReference type="AlphaFoldDB" id="A0A0E9V6L3"/>
<protein>
    <submittedName>
        <fullName evidence="1">Uncharacterized protein</fullName>
    </submittedName>
</protein>
<name>A0A0E9V6L3_ANGAN</name>
<organism evidence="1">
    <name type="scientific">Anguilla anguilla</name>
    <name type="common">European freshwater eel</name>
    <name type="synonym">Muraena anguilla</name>
    <dbReference type="NCBI Taxonomy" id="7936"/>
    <lineage>
        <taxon>Eukaryota</taxon>
        <taxon>Metazoa</taxon>
        <taxon>Chordata</taxon>
        <taxon>Craniata</taxon>
        <taxon>Vertebrata</taxon>
        <taxon>Euteleostomi</taxon>
        <taxon>Actinopterygii</taxon>
        <taxon>Neopterygii</taxon>
        <taxon>Teleostei</taxon>
        <taxon>Anguilliformes</taxon>
        <taxon>Anguillidae</taxon>
        <taxon>Anguilla</taxon>
    </lineage>
</organism>
<reference evidence="1" key="2">
    <citation type="journal article" date="2015" name="Fish Shellfish Immunol.">
        <title>Early steps in the European eel (Anguilla anguilla)-Vibrio vulnificus interaction in the gills: Role of the RtxA13 toxin.</title>
        <authorList>
            <person name="Callol A."/>
            <person name="Pajuelo D."/>
            <person name="Ebbesson L."/>
            <person name="Teles M."/>
            <person name="MacKenzie S."/>
            <person name="Amaro C."/>
        </authorList>
    </citation>
    <scope>NUCLEOTIDE SEQUENCE</scope>
</reference>
<sequence length="25" mass="2894">MTHRLCKYACAQTMRHASLRKPHPG</sequence>
<reference evidence="1" key="1">
    <citation type="submission" date="2014-11" db="EMBL/GenBank/DDBJ databases">
        <authorList>
            <person name="Amaro Gonzalez C."/>
        </authorList>
    </citation>
    <scope>NUCLEOTIDE SEQUENCE</scope>
</reference>